<evidence type="ECO:0000313" key="4">
    <source>
        <dbReference type="EMBL" id="KAG0144411.1"/>
    </source>
</evidence>
<keyword evidence="5" id="KW-1185">Reference proteome</keyword>
<evidence type="ECO:0000259" key="2">
    <source>
        <dbReference type="SMART" id="SM01292"/>
    </source>
</evidence>
<feature type="region of interest" description="Disordered" evidence="1">
    <location>
        <begin position="1282"/>
        <end position="1306"/>
    </location>
</feature>
<feature type="region of interest" description="Disordered" evidence="1">
    <location>
        <begin position="225"/>
        <end position="255"/>
    </location>
</feature>
<feature type="region of interest" description="Disordered" evidence="1">
    <location>
        <begin position="1055"/>
        <end position="1085"/>
    </location>
</feature>
<protein>
    <submittedName>
        <fullName evidence="4">Uncharacterized protein</fullName>
    </submittedName>
</protein>
<dbReference type="PANTHER" id="PTHR13239:SF4">
    <property type="entry name" value="AT25231P"/>
    <property type="match status" value="1"/>
</dbReference>
<dbReference type="OrthoDB" id="18234at2759"/>
<feature type="domain" description="Far11/STRP N-terminal" evidence="2">
    <location>
        <begin position="195"/>
        <end position="513"/>
    </location>
</feature>
<dbReference type="Proteomes" id="UP000886653">
    <property type="component" value="Unassembled WGS sequence"/>
</dbReference>
<feature type="domain" description="Far11/STRP C-terminal" evidence="3">
    <location>
        <begin position="608"/>
        <end position="1120"/>
    </location>
</feature>
<accession>A0A9P6T9S5</accession>
<feature type="region of interest" description="Disordered" evidence="1">
    <location>
        <begin position="531"/>
        <end position="582"/>
    </location>
</feature>
<comment type="caution">
    <text evidence="4">The sequence shown here is derived from an EMBL/GenBank/DDBJ whole genome shotgun (WGS) entry which is preliminary data.</text>
</comment>
<dbReference type="SMART" id="SM01293">
    <property type="entry name" value="DUF3402"/>
    <property type="match status" value="1"/>
</dbReference>
<dbReference type="GO" id="GO:0005829">
    <property type="term" value="C:cytosol"/>
    <property type="evidence" value="ECO:0007669"/>
    <property type="project" value="TreeGrafter"/>
</dbReference>
<feature type="compositionally biased region" description="Polar residues" evidence="1">
    <location>
        <begin position="235"/>
        <end position="255"/>
    </location>
</feature>
<evidence type="ECO:0000313" key="5">
    <source>
        <dbReference type="Proteomes" id="UP000886653"/>
    </source>
</evidence>
<dbReference type="Pfam" id="PF07923">
    <property type="entry name" value="N1221"/>
    <property type="match status" value="1"/>
</dbReference>
<reference evidence="4" key="1">
    <citation type="submission" date="2013-11" db="EMBL/GenBank/DDBJ databases">
        <title>Genome sequence of the fusiform rust pathogen reveals effectors for host alternation and coevolution with pine.</title>
        <authorList>
            <consortium name="DOE Joint Genome Institute"/>
            <person name="Smith K."/>
            <person name="Pendleton A."/>
            <person name="Kubisiak T."/>
            <person name="Anderson C."/>
            <person name="Salamov A."/>
            <person name="Aerts A."/>
            <person name="Riley R."/>
            <person name="Clum A."/>
            <person name="Lindquist E."/>
            <person name="Ence D."/>
            <person name="Campbell M."/>
            <person name="Kronenberg Z."/>
            <person name="Feau N."/>
            <person name="Dhillon B."/>
            <person name="Hamelin R."/>
            <person name="Burleigh J."/>
            <person name="Smith J."/>
            <person name="Yandell M."/>
            <person name="Nelson C."/>
            <person name="Grigoriev I."/>
            <person name="Davis J."/>
        </authorList>
    </citation>
    <scope>NUCLEOTIDE SEQUENCE</scope>
    <source>
        <strain evidence="4">G11</strain>
    </source>
</reference>
<sequence>MTHPQPHPQASPHSIILNSTSEHDPLSDHSNLNRPRFPDSLRLYTSFQQSTLASPYSPASGTPLSAPPLFGPSEPYINPILLKRRSSLSTTYSPEPPLKPWHGGPGQTTVSGGGGPQGRQITLGTTGGQNSTSGIAGGTGNVPQSEPMSSGAADSITLGQLKQMVKGVSRERQTVYDFPSLHPYPPHMLPPTTSSETAGVDSDTLINELDEFYSYVEVPGVLEGRDTWGDDEDLTSPSLRQSSNHKPGSTKNWSQWAREKIRNPIPWTEADPNLQKSYIIHLLDRLEDKDPEIRFDAARKILYIAQGTFSHSTSRDHHVHLVTHNARVLREAGALEAVFAALKGVGGRHDWISSLPEAPEASMGGSMPGPCLHPQDRQAFLEEINGELAIHLAVLYFMVEVFRGEDAWGEELMGLDPPLPIYMFGLVAGLREKNAKGYPVKKLLLLLWKSMLATLGGMRDVDRVKCMVRTIESLPPDNLTPASSFKVSPMDFHTFRKEIVAKYPTYVSSDVSEMCLGRIAAAAAPTPIRPNTMYHPANSSIPHDPSVHTKAHYNHNLQPGTPAPTPPPSPQQKPKKQQFQTDQTRPFVLPFSPANAKLTSSGHPSLVPRSIDEAGELYRSHLRISTELWQTWKVREEFMADESGLARVEAAADAKSAKHKDRDPVQGVTNRISTLSIDPNPFDSNHVDTESSLPDSLQMLVDLEAKIRCDVATANRLQDHSTSERLKQDVLDVQRLQRVELIYRSILPQLQSAVIVLLKLLLATVTANTNAGNAHDAEQPKPLPTIEDIDILRHREITSKAVSAILILSLKWFKTSHVMKFHYLAQLLVDSNCLLLILKMFGLQEVATQVKTKNECEEYNFFRYCALHGSRSPNRVHPDESNLQPNFSPIITKTTRTGDEEVELITDYSWRNFFAAINFVHILQKLTKGRIHRILLLVQYKSSAILKRILRANQPTLQLYVLKVIKSQIPYCGRKWRQANMKVITAIYLNCRADLRDEWLLGVDLDGDVEDSFPQEQALRSLLSFYNCKHYGAFAPHLYRRPSAMAADAGPSQLNAGWTQADRPGAAGAAHPISSQPSSETDAFPPVRSFYDNTRALDATSTIDGFLEDFEVESLFYPHYSVNSNGLLERNADAATSAWSRLGELLGDFDDISDTESIASIGYLGGEFGGEGGNAEAGEMGEDQFSGRAEWEHLSRETITALEEERKTSEQLHQQGSPSKMLRRRKSSEQKSPALRPVVLDGREEEEEEDPQVAIEREFCSLNATSLDTSLINSPVGVNGPASPHCSPHFGPQSPRSPVHHGGPAVDEVELIFGE</sequence>
<feature type="region of interest" description="Disordered" evidence="1">
    <location>
        <begin position="1"/>
        <end position="43"/>
    </location>
</feature>
<dbReference type="SMART" id="SM01292">
    <property type="entry name" value="N1221"/>
    <property type="match status" value="1"/>
</dbReference>
<evidence type="ECO:0000259" key="3">
    <source>
        <dbReference type="SMART" id="SM01293"/>
    </source>
</evidence>
<feature type="region of interest" description="Disordered" evidence="1">
    <location>
        <begin position="1203"/>
        <end position="1252"/>
    </location>
</feature>
<dbReference type="EMBL" id="MU167296">
    <property type="protein sequence ID" value="KAG0144411.1"/>
    <property type="molecule type" value="Genomic_DNA"/>
</dbReference>
<proteinExistence type="predicted"/>
<feature type="region of interest" description="Disordered" evidence="1">
    <location>
        <begin position="89"/>
        <end position="154"/>
    </location>
</feature>
<gene>
    <name evidence="4" type="ORF">CROQUDRAFT_660084</name>
</gene>
<dbReference type="InterPro" id="IPR040185">
    <property type="entry name" value="Far11/STRP"/>
</dbReference>
<dbReference type="Pfam" id="PF11882">
    <property type="entry name" value="DUF3402"/>
    <property type="match status" value="1"/>
</dbReference>
<dbReference type="InterPro" id="IPR021819">
    <property type="entry name" value="Far11/STRP_C"/>
</dbReference>
<evidence type="ECO:0000256" key="1">
    <source>
        <dbReference type="SAM" id="MobiDB-lite"/>
    </source>
</evidence>
<dbReference type="PANTHER" id="PTHR13239">
    <property type="entry name" value="PROTEIN REQUIRED FOR HYPHAL ANASTOMOSIS HAM-2"/>
    <property type="match status" value="1"/>
</dbReference>
<feature type="compositionally biased region" description="Gly residues" evidence="1">
    <location>
        <begin position="103"/>
        <end position="117"/>
    </location>
</feature>
<feature type="compositionally biased region" description="Polar residues" evidence="1">
    <location>
        <begin position="119"/>
        <end position="134"/>
    </location>
</feature>
<feature type="compositionally biased region" description="Pro residues" evidence="1">
    <location>
        <begin position="561"/>
        <end position="571"/>
    </location>
</feature>
<name>A0A9P6T9S5_9BASI</name>
<organism evidence="4 5">
    <name type="scientific">Cronartium quercuum f. sp. fusiforme G11</name>
    <dbReference type="NCBI Taxonomy" id="708437"/>
    <lineage>
        <taxon>Eukaryota</taxon>
        <taxon>Fungi</taxon>
        <taxon>Dikarya</taxon>
        <taxon>Basidiomycota</taxon>
        <taxon>Pucciniomycotina</taxon>
        <taxon>Pucciniomycetes</taxon>
        <taxon>Pucciniales</taxon>
        <taxon>Coleosporiaceae</taxon>
        <taxon>Cronartium</taxon>
    </lineage>
</organism>
<dbReference type="InterPro" id="IPR012486">
    <property type="entry name" value="Far11/STRP_N"/>
</dbReference>
<dbReference type="GO" id="GO:0007010">
    <property type="term" value="P:cytoskeleton organization"/>
    <property type="evidence" value="ECO:0007669"/>
    <property type="project" value="TreeGrafter"/>
</dbReference>